<sequence>MRQAAWRQVTGPKLGMGLFALALTLSLTVAENIDQKAALDADQVVHRQKRAWEWGTLYIEEEKPVINTTVKIGKIKSDKSTDTSRYEIVGEGANKIFKVDEKGDVYAYERLDREVKSQYLLTAKVFDLGGKVLDEDKFRIQVIDINDNSPVFTKSFSASIEEGSKIGKQVIEVTATDADDPTTANAVLAYTLLEGGDMFNIESTKGVITTKSDKLDRETQSSYVIVVQAQDLRGLKQGTTATTSVTITITDINDNIATFTKRSYTFTAKEDMKPRQEIGTMILVDRDEIQNKDPQFEIPPSFRDIFEIEQSQTKDANIVLKKGLDYETKNSYTFSVIISENKLKPGDPMTTAQVTIRVIDVDEKPEFSKSVYNFNVTEEDVFDNIGMVSARDPDTPKKSIGYFITDSNSPFGIHRKSGILFTVRKLDRELVPSYIVQVKAKEEPAGLESFVYVKILVIDINDNEPELSIDEIYVCENDMTGKVIGILVATDTDDQPSTFSFTLANPSGNFTVIDNKNNTASVVLKHGGFSLEDPRDYAIDIGISDGGTPPRSSVTPLPIKVCRCDNNRRHNHCKAAQLKMGVSVHALIAILLCILTILVIVILIVMRKRYRKDSLVTLGKSEIHEQLVTYDEEGGGEMDTNGYDVSILTLARHDGSMSARPGPSVYAVVKRTPPTACKGDMAVMIDVKKDEADRDRDGIPYDTLHIYGYEGPESLAGSLSSLDSSSAGSNLDYDLLNDWGPRFRTLAELYGVDGSDGSDSSH</sequence>
<dbReference type="Proteomes" id="UP001157502">
    <property type="component" value="Chromosome 35"/>
</dbReference>
<reference evidence="1" key="1">
    <citation type="submission" date="2021-05" db="EMBL/GenBank/DDBJ databases">
        <authorList>
            <person name="Pan Q."/>
            <person name="Jouanno E."/>
            <person name="Zahm M."/>
            <person name="Klopp C."/>
            <person name="Cabau C."/>
            <person name="Louis A."/>
            <person name="Berthelot C."/>
            <person name="Parey E."/>
            <person name="Roest Crollius H."/>
            <person name="Montfort J."/>
            <person name="Robinson-Rechavi M."/>
            <person name="Bouchez O."/>
            <person name="Lampietro C."/>
            <person name="Lopez Roques C."/>
            <person name="Donnadieu C."/>
            <person name="Postlethwait J."/>
            <person name="Bobe J."/>
            <person name="Dillon D."/>
            <person name="Chandos A."/>
            <person name="von Hippel F."/>
            <person name="Guiguen Y."/>
        </authorList>
    </citation>
    <scope>NUCLEOTIDE SEQUENCE</scope>
    <source>
        <strain evidence="1">YG-Jan2019</strain>
    </source>
</reference>
<evidence type="ECO:0000313" key="1">
    <source>
        <dbReference type="EMBL" id="KAJ7985939.1"/>
    </source>
</evidence>
<keyword evidence="2" id="KW-1185">Reference proteome</keyword>
<comment type="caution">
    <text evidence="1">The sequence shown here is derived from an EMBL/GenBank/DDBJ whole genome shotgun (WGS) entry which is preliminary data.</text>
</comment>
<organism evidence="1 2">
    <name type="scientific">Dallia pectoralis</name>
    <name type="common">Alaska blackfish</name>
    <dbReference type="NCBI Taxonomy" id="75939"/>
    <lineage>
        <taxon>Eukaryota</taxon>
        <taxon>Metazoa</taxon>
        <taxon>Chordata</taxon>
        <taxon>Craniata</taxon>
        <taxon>Vertebrata</taxon>
        <taxon>Euteleostomi</taxon>
        <taxon>Actinopterygii</taxon>
        <taxon>Neopterygii</taxon>
        <taxon>Teleostei</taxon>
        <taxon>Protacanthopterygii</taxon>
        <taxon>Esociformes</taxon>
        <taxon>Umbridae</taxon>
        <taxon>Dallia</taxon>
    </lineage>
</organism>
<proteinExistence type="predicted"/>
<gene>
    <name evidence="1" type="ORF">DPEC_G00345660</name>
</gene>
<evidence type="ECO:0000313" key="2">
    <source>
        <dbReference type="Proteomes" id="UP001157502"/>
    </source>
</evidence>
<protein>
    <submittedName>
        <fullName evidence="1">Uncharacterized protein</fullName>
    </submittedName>
</protein>
<accession>A0ACC2F3N6</accession>
<name>A0ACC2F3N6_DALPE</name>
<dbReference type="EMBL" id="CM055762">
    <property type="protein sequence ID" value="KAJ7985939.1"/>
    <property type="molecule type" value="Genomic_DNA"/>
</dbReference>